<evidence type="ECO:0000259" key="4">
    <source>
        <dbReference type="SMART" id="SM00560"/>
    </source>
</evidence>
<dbReference type="InterPro" id="IPR036909">
    <property type="entry name" value="Cyt_c-like_dom_sf"/>
</dbReference>
<dbReference type="Pfam" id="PF07583">
    <property type="entry name" value="PSCyt2"/>
    <property type="match status" value="1"/>
</dbReference>
<proteinExistence type="predicted"/>
<dbReference type="SMART" id="SM00560">
    <property type="entry name" value="LamGL"/>
    <property type="match status" value="1"/>
</dbReference>
<evidence type="ECO:0000256" key="2">
    <source>
        <dbReference type="ARBA" id="ARBA00023157"/>
    </source>
</evidence>
<dbReference type="PANTHER" id="PTHR35889:SF3">
    <property type="entry name" value="F-BOX DOMAIN-CONTAINING PROTEIN"/>
    <property type="match status" value="1"/>
</dbReference>
<accession>A0A2S8FSW0</accession>
<evidence type="ECO:0000313" key="6">
    <source>
        <dbReference type="Proteomes" id="UP000240009"/>
    </source>
</evidence>
<organism evidence="5 6">
    <name type="scientific">Blastopirellula marina</name>
    <dbReference type="NCBI Taxonomy" id="124"/>
    <lineage>
        <taxon>Bacteria</taxon>
        <taxon>Pseudomonadati</taxon>
        <taxon>Planctomycetota</taxon>
        <taxon>Planctomycetia</taxon>
        <taxon>Pirellulales</taxon>
        <taxon>Pirellulaceae</taxon>
        <taxon>Blastopirellula</taxon>
    </lineage>
</organism>
<dbReference type="Pfam" id="PF07587">
    <property type="entry name" value="PSD1"/>
    <property type="match status" value="1"/>
</dbReference>
<dbReference type="InterPro" id="IPR013320">
    <property type="entry name" value="ConA-like_dom_sf"/>
</dbReference>
<evidence type="ECO:0000256" key="3">
    <source>
        <dbReference type="SAM" id="SignalP"/>
    </source>
</evidence>
<dbReference type="PANTHER" id="PTHR35889">
    <property type="entry name" value="CYCLOINULO-OLIGOSACCHARIDE FRUCTANOTRANSFERASE-RELATED"/>
    <property type="match status" value="1"/>
</dbReference>
<dbReference type="RefSeq" id="WP_105352466.1">
    <property type="nucleotide sequence ID" value="NZ_PUIA01000030.1"/>
</dbReference>
<dbReference type="SUPFAM" id="SSF46626">
    <property type="entry name" value="Cytochrome c"/>
    <property type="match status" value="1"/>
</dbReference>
<dbReference type="InterPro" id="IPR006558">
    <property type="entry name" value="LamG-like"/>
</dbReference>
<dbReference type="Gene3D" id="2.60.120.200">
    <property type="match status" value="1"/>
</dbReference>
<sequence>MLSTRTIPPHTRFQILALLTAAMSLVGFTQARSALADKAARLSFNRDVRPILSTACFHCHGPDEKQRAADLRLDNEEGIEYAFRTGDLEKSEGWRRILSDDADVVMPPPDSHLEVTSEQRDILRQWIQQGAEFQGHWSFIPPVKPGVPQVNSDARIRGAIDTFIQRRLEKDGLTLAKEADKERLLRRVTFDLTGLPPTIAEIDAFLADNSPEAYERVVDRLLASPRYGERMTVSWMDLARYGDTSVFHADGPRTMWPWRDWVINAYNNNKPFDEFTREQLAGDLIPDATVEQKIATAFLRNNASTDEGGVIAEEARVEYAVDRVRTTAQVWLGLTVECAQCHDHKYDPISQRDYYAFYDFFNQSADPGMQTRNGNQSPVIDVPNYRGLAEAATLKNELVGVTKQLEAHQTSSQEAFSKWLTKMEAAIENGETYVIDDALLYCTFEEADTQQIANSADNSLAGTSNGSVQHAEGKHGSSLQLDGKSFVEFGDLAAFDNTQSFSYGAWIRPGGNISGAVLARMNDGNSHRGYDLWLQNGHVGMHLIHSWPDNAIKVVTKTPLKKDEWQHVFITYDGSQKSGGVKVFVNGQLQEVNVEQDSLSATTAANTSLNIGRRSSGSNFVGQIDNVRMYARQLTEDEVAALADGKLHLSLIAKPANERTEVDLAALRNVYFTSYDEMAQKITKEQNRLKKAIAVAEKPVGNVMIMQNLPKPRQTYLLTRGNYASPDKEKPITSDVLSILGNIPEGAPNNRLGLAQWLTQPDHPLTARVTVNRYWYMLFGRGLVKSLEDFGSQGEWPSHPELLDWLAVDFVDSGWNVKRMIKQMVMSQTYRQSTKVTHEVMEIDPENALLSRGPRFRLAGEFIRDNALAASGLLVDTIGGPGVKPYQPPGLWNEVSLNGNVRFEQDHGENLYRRSMYIYWKRSAPAPSMIIFDTPSRELCTIRRSRTNTPLQALVTLNDPQFVEAARALAQRLLLDPDAQELDDRLTKAYRLAAGVRPKPSTLEILAAAYRDELKYYESAPEQAAALLKIGESKRDESIPQAEHAALTIVMSMILNLDETLTRG</sequence>
<keyword evidence="1 3" id="KW-0732">Signal</keyword>
<dbReference type="InterPro" id="IPR011429">
    <property type="entry name" value="Cyt_c_Planctomycete-type"/>
</dbReference>
<dbReference type="EMBL" id="PUIA01000030">
    <property type="protein sequence ID" value="PQO35268.1"/>
    <property type="molecule type" value="Genomic_DNA"/>
</dbReference>
<evidence type="ECO:0000256" key="1">
    <source>
        <dbReference type="ARBA" id="ARBA00022729"/>
    </source>
</evidence>
<reference evidence="5 6" key="1">
    <citation type="submission" date="2018-02" db="EMBL/GenBank/DDBJ databases">
        <title>Comparative genomes isolates from brazilian mangrove.</title>
        <authorList>
            <person name="Araujo J.E."/>
            <person name="Taketani R.G."/>
            <person name="Silva M.C.P."/>
            <person name="Loureco M.V."/>
            <person name="Andreote F.D."/>
        </authorList>
    </citation>
    <scope>NUCLEOTIDE SEQUENCE [LARGE SCALE GENOMIC DNA]</scope>
    <source>
        <strain evidence="5 6">HEX-2 MGV</strain>
    </source>
</reference>
<dbReference type="GO" id="GO:0020037">
    <property type="term" value="F:heme binding"/>
    <property type="evidence" value="ECO:0007669"/>
    <property type="project" value="InterPro"/>
</dbReference>
<feature type="domain" description="LamG-like jellyroll fold" evidence="4">
    <location>
        <begin position="499"/>
        <end position="637"/>
    </location>
</feature>
<dbReference type="SUPFAM" id="SSF49899">
    <property type="entry name" value="Concanavalin A-like lectins/glucanases"/>
    <property type="match status" value="1"/>
</dbReference>
<dbReference type="Pfam" id="PF13385">
    <property type="entry name" value="Laminin_G_3"/>
    <property type="match status" value="1"/>
</dbReference>
<dbReference type="OrthoDB" id="127107at2"/>
<dbReference type="InterPro" id="IPR011444">
    <property type="entry name" value="DUF1549"/>
</dbReference>
<evidence type="ECO:0000313" key="5">
    <source>
        <dbReference type="EMBL" id="PQO35268.1"/>
    </source>
</evidence>
<gene>
    <name evidence="5" type="ORF">C5Y96_09520</name>
</gene>
<dbReference type="Pfam" id="PF07635">
    <property type="entry name" value="PSCyt1"/>
    <property type="match status" value="1"/>
</dbReference>
<dbReference type="AlphaFoldDB" id="A0A2S8FSW0"/>
<comment type="caution">
    <text evidence="5">The sequence shown here is derived from an EMBL/GenBank/DDBJ whole genome shotgun (WGS) entry which is preliminary data.</text>
</comment>
<feature type="chain" id="PRO_5015623498" description="LamG-like jellyroll fold domain-containing protein" evidence="3">
    <location>
        <begin position="32"/>
        <end position="1064"/>
    </location>
</feature>
<dbReference type="InterPro" id="IPR022655">
    <property type="entry name" value="DUF1553"/>
</dbReference>
<name>A0A2S8FSW0_9BACT</name>
<protein>
    <recommendedName>
        <fullName evidence="4">LamG-like jellyroll fold domain-containing protein</fullName>
    </recommendedName>
</protein>
<dbReference type="GO" id="GO:0009055">
    <property type="term" value="F:electron transfer activity"/>
    <property type="evidence" value="ECO:0007669"/>
    <property type="project" value="InterPro"/>
</dbReference>
<feature type="signal peptide" evidence="3">
    <location>
        <begin position="1"/>
        <end position="31"/>
    </location>
</feature>
<keyword evidence="2" id="KW-1015">Disulfide bond</keyword>
<dbReference type="Proteomes" id="UP000240009">
    <property type="component" value="Unassembled WGS sequence"/>
</dbReference>